<reference evidence="1 2" key="1">
    <citation type="journal article" date="2019" name="Front. Microbiol.">
        <title>Ammonia Oxidation by the Arctic Terrestrial Thaumarchaeote Candidatus Nitrosocosmicus arcticus Is Stimulated by Increasing Temperatures.</title>
        <authorList>
            <person name="Alves R.J.E."/>
            <person name="Kerou M."/>
            <person name="Zappe A."/>
            <person name="Bittner R."/>
            <person name="Abby S.S."/>
            <person name="Schmidt H.A."/>
            <person name="Pfeifer K."/>
            <person name="Schleper C."/>
        </authorList>
    </citation>
    <scope>NUCLEOTIDE SEQUENCE [LARGE SCALE GENOMIC DNA]</scope>
    <source>
        <strain evidence="1 2">Kfb</strain>
    </source>
</reference>
<protein>
    <submittedName>
        <fullName evidence="1">Uncharacterized protein</fullName>
    </submittedName>
</protein>
<comment type="caution">
    <text evidence="1">The sequence shown here is derived from an EMBL/GenBank/DDBJ whole genome shotgun (WGS) entry which is preliminary data.</text>
</comment>
<evidence type="ECO:0000313" key="1">
    <source>
        <dbReference type="EMBL" id="TVP41609.1"/>
    </source>
</evidence>
<gene>
    <name evidence="1" type="ORF">NARC_10014</name>
</gene>
<name>A0A557SYC4_9ARCH</name>
<dbReference type="AlphaFoldDB" id="A0A557SYC4"/>
<dbReference type="Proteomes" id="UP000315289">
    <property type="component" value="Unassembled WGS sequence"/>
</dbReference>
<dbReference type="EMBL" id="VOAH01000001">
    <property type="protein sequence ID" value="TVP41609.1"/>
    <property type="molecule type" value="Genomic_DNA"/>
</dbReference>
<keyword evidence="2" id="KW-1185">Reference proteome</keyword>
<organism evidence="1 2">
    <name type="scientific">Candidatus Nitrosocosmicus arcticus</name>
    <dbReference type="NCBI Taxonomy" id="2035267"/>
    <lineage>
        <taxon>Archaea</taxon>
        <taxon>Nitrososphaerota</taxon>
        <taxon>Nitrososphaeria</taxon>
        <taxon>Nitrososphaerales</taxon>
        <taxon>Nitrososphaeraceae</taxon>
        <taxon>Candidatus Nitrosocosmicus</taxon>
    </lineage>
</organism>
<evidence type="ECO:0000313" key="2">
    <source>
        <dbReference type="Proteomes" id="UP000315289"/>
    </source>
</evidence>
<proteinExistence type="predicted"/>
<sequence>MILYLFLSTTGMQGGSSILLSSYEILGSNPLYLKAINRNIMIHSSLNIPGIDLVRLFQKININFSRVVINAL</sequence>
<accession>A0A557SYC4</accession>